<sequence length="497" mass="52582">MCYQPGAWHPTVSGCRPSQSCHGGDTLEQTDFHLERRILSSGWLLGGNVTQHECAQDASRSSNSIVSINRFVLVETKLDLEGLLDGLPLLLRALVGLVTHDTTTPLAASVLSVGQVAVLDGGDELGELRLVLRADLGDGEDSGADGGGIAYLLVDDSSQTGLALHDGEGDTHLAAESRQEDDELNGVDIVGDQDQGSLLVLNQANDVVQTVLDGVGLLGDILLLLALLDGGGLLQQTLLLLDLGLRAVLVEELESLGGGVLVEDVLELGDRRRDLQPHVEDLLLALEADILGPLHHARKVALGLDVGADTEVAGTLLDERVLMACVSLPRSSAARDGSTSVRRTYLGGLLASLRLGEGGGSRLLSGFGRLSLRKKDISECVPLLGGLSRSLKSSHETSLPSCGGSSQVITCVRRRQAESASRISSRAVFESNRRTTDTSTHEAAWSVVTKTSQSSAYHFEGWWSAVLELTLSKNCGLAMVQRKGNFSLVGSRRKSSG</sequence>
<evidence type="ECO:0000313" key="1">
    <source>
        <dbReference type="EMBL" id="KAL2286801.1"/>
    </source>
</evidence>
<evidence type="ECO:0000313" key="2">
    <source>
        <dbReference type="Proteomes" id="UP001600888"/>
    </source>
</evidence>
<organism evidence="1 2">
    <name type="scientific">Diaporthe vaccinii</name>
    <dbReference type="NCBI Taxonomy" id="105482"/>
    <lineage>
        <taxon>Eukaryota</taxon>
        <taxon>Fungi</taxon>
        <taxon>Dikarya</taxon>
        <taxon>Ascomycota</taxon>
        <taxon>Pezizomycotina</taxon>
        <taxon>Sordariomycetes</taxon>
        <taxon>Sordariomycetidae</taxon>
        <taxon>Diaporthales</taxon>
        <taxon>Diaporthaceae</taxon>
        <taxon>Diaporthe</taxon>
        <taxon>Diaporthe eres species complex</taxon>
    </lineage>
</organism>
<gene>
    <name evidence="1" type="ORF">FJTKL_06357</name>
</gene>
<name>A0ABR4EWH8_9PEZI</name>
<protein>
    <submittedName>
        <fullName evidence="1">Uncharacterized protein</fullName>
    </submittedName>
</protein>
<reference evidence="1 2" key="1">
    <citation type="submission" date="2024-03" db="EMBL/GenBank/DDBJ databases">
        <title>A high-quality draft genome sequence of Diaporthe vaccinii, a causative agent of upright dieback and viscid rot disease in cranberry plants.</title>
        <authorList>
            <person name="Sarrasin M."/>
            <person name="Lang B.F."/>
            <person name="Burger G."/>
        </authorList>
    </citation>
    <scope>NUCLEOTIDE SEQUENCE [LARGE SCALE GENOMIC DNA]</scope>
    <source>
        <strain evidence="1 2">IS7</strain>
    </source>
</reference>
<dbReference type="EMBL" id="JBAWTH010000022">
    <property type="protein sequence ID" value="KAL2286801.1"/>
    <property type="molecule type" value="Genomic_DNA"/>
</dbReference>
<dbReference type="Proteomes" id="UP001600888">
    <property type="component" value="Unassembled WGS sequence"/>
</dbReference>
<comment type="caution">
    <text evidence="1">The sequence shown here is derived from an EMBL/GenBank/DDBJ whole genome shotgun (WGS) entry which is preliminary data.</text>
</comment>
<accession>A0ABR4EWH8</accession>
<keyword evidence="2" id="KW-1185">Reference proteome</keyword>
<proteinExistence type="predicted"/>